<comment type="caution">
    <text evidence="1">The sequence shown here is derived from an EMBL/GenBank/DDBJ whole genome shotgun (WGS) entry which is preliminary data.</text>
</comment>
<dbReference type="SUPFAM" id="SSF48050">
    <property type="entry name" value="Hemocyanin, N-terminal domain"/>
    <property type="match status" value="1"/>
</dbReference>
<dbReference type="Proteomes" id="UP001497382">
    <property type="component" value="Unassembled WGS sequence"/>
</dbReference>
<dbReference type="Gene3D" id="1.20.1370.10">
    <property type="entry name" value="Hemocyanin, N-terminal domain"/>
    <property type="match status" value="1"/>
</dbReference>
<protein>
    <submittedName>
        <fullName evidence="1">Uncharacterized protein</fullName>
    </submittedName>
</protein>
<organism evidence="1 2">
    <name type="scientific">Larinioides sclopetarius</name>
    <dbReference type="NCBI Taxonomy" id="280406"/>
    <lineage>
        <taxon>Eukaryota</taxon>
        <taxon>Metazoa</taxon>
        <taxon>Ecdysozoa</taxon>
        <taxon>Arthropoda</taxon>
        <taxon>Chelicerata</taxon>
        <taxon>Arachnida</taxon>
        <taxon>Araneae</taxon>
        <taxon>Araneomorphae</taxon>
        <taxon>Entelegynae</taxon>
        <taxon>Araneoidea</taxon>
        <taxon>Araneidae</taxon>
        <taxon>Larinioides</taxon>
    </lineage>
</organism>
<evidence type="ECO:0000313" key="2">
    <source>
        <dbReference type="Proteomes" id="UP001497382"/>
    </source>
</evidence>
<name>A0AAV1YQU4_9ARAC</name>
<proteinExistence type="predicted"/>
<reference evidence="1 2" key="1">
    <citation type="submission" date="2024-04" db="EMBL/GenBank/DDBJ databases">
        <authorList>
            <person name="Rising A."/>
            <person name="Reimegard J."/>
            <person name="Sonavane S."/>
            <person name="Akerstrom W."/>
            <person name="Nylinder S."/>
            <person name="Hedman E."/>
            <person name="Kallberg Y."/>
        </authorList>
    </citation>
    <scope>NUCLEOTIDE SEQUENCE [LARGE SCALE GENOMIC DNA]</scope>
</reference>
<keyword evidence="2" id="KW-1185">Reference proteome</keyword>
<sequence>MSLLHEKQVRVLKLFERLSVAASGEHIPTDQIDPRLSTVGILPNSAFFSCFLPEHLDEAKDLIEIFYGKFSFQSI</sequence>
<dbReference type="AlphaFoldDB" id="A0AAV1YQU4"/>
<dbReference type="InterPro" id="IPR036697">
    <property type="entry name" value="Hemocyanin_N_sf"/>
</dbReference>
<accession>A0AAV1YQU4</accession>
<evidence type="ECO:0000313" key="1">
    <source>
        <dbReference type="EMBL" id="CAL1261286.1"/>
    </source>
</evidence>
<gene>
    <name evidence="1" type="ORF">LARSCL_LOCUS315</name>
</gene>
<dbReference type="EMBL" id="CAXIEN010000002">
    <property type="protein sequence ID" value="CAL1261286.1"/>
    <property type="molecule type" value="Genomic_DNA"/>
</dbReference>